<accession>A0A0F6W2G7</accession>
<keyword evidence="3" id="KW-1185">Reference proteome</keyword>
<dbReference type="EMBL" id="CP011125">
    <property type="protein sequence ID" value="AKF05806.1"/>
    <property type="molecule type" value="Genomic_DNA"/>
</dbReference>
<evidence type="ECO:0000313" key="2">
    <source>
        <dbReference type="EMBL" id="AKF05806.1"/>
    </source>
</evidence>
<keyword evidence="1" id="KW-0732">Signal</keyword>
<sequence length="87" mass="9585">MRALAVVLAASFAFAPLQCGSAPDPDRRREDSPEEALLGLAERFGEEGDEGARRTTLRHLVERYPDSREAGRARMWLEQDEASTGAP</sequence>
<evidence type="ECO:0000313" key="3">
    <source>
        <dbReference type="Proteomes" id="UP000034883"/>
    </source>
</evidence>
<evidence type="ECO:0008006" key="4">
    <source>
        <dbReference type="Google" id="ProtNLM"/>
    </source>
</evidence>
<dbReference type="RefSeq" id="WP_053233036.1">
    <property type="nucleotide sequence ID" value="NZ_CP011125.1"/>
</dbReference>
<name>A0A0F6W2G7_9BACT</name>
<dbReference type="AlphaFoldDB" id="A0A0F6W2G7"/>
<protein>
    <recommendedName>
        <fullName evidence="4">Outer membrane lipoprotein BamD-like domain-containing protein</fullName>
    </recommendedName>
</protein>
<reference evidence="2 3" key="1">
    <citation type="submission" date="2015-03" db="EMBL/GenBank/DDBJ databases">
        <title>Genome assembly of Sandaracinus amylolyticus DSM 53668.</title>
        <authorList>
            <person name="Sharma G."/>
            <person name="Subramanian S."/>
        </authorList>
    </citation>
    <scope>NUCLEOTIDE SEQUENCE [LARGE SCALE GENOMIC DNA]</scope>
    <source>
        <strain evidence="2 3">DSM 53668</strain>
    </source>
</reference>
<feature type="chain" id="PRO_5013153224" description="Outer membrane lipoprotein BamD-like domain-containing protein" evidence="1">
    <location>
        <begin position="16"/>
        <end position="87"/>
    </location>
</feature>
<dbReference type="STRING" id="927083.DB32_002955"/>
<gene>
    <name evidence="2" type="ORF">DB32_002955</name>
</gene>
<dbReference type="KEGG" id="samy:DB32_002955"/>
<proteinExistence type="predicted"/>
<organism evidence="2 3">
    <name type="scientific">Sandaracinus amylolyticus</name>
    <dbReference type="NCBI Taxonomy" id="927083"/>
    <lineage>
        <taxon>Bacteria</taxon>
        <taxon>Pseudomonadati</taxon>
        <taxon>Myxococcota</taxon>
        <taxon>Polyangia</taxon>
        <taxon>Polyangiales</taxon>
        <taxon>Sandaracinaceae</taxon>
        <taxon>Sandaracinus</taxon>
    </lineage>
</organism>
<evidence type="ECO:0000256" key="1">
    <source>
        <dbReference type="SAM" id="SignalP"/>
    </source>
</evidence>
<feature type="signal peptide" evidence="1">
    <location>
        <begin position="1"/>
        <end position="15"/>
    </location>
</feature>
<dbReference type="Proteomes" id="UP000034883">
    <property type="component" value="Chromosome"/>
</dbReference>